<dbReference type="Gene3D" id="1.10.10.2220">
    <property type="match status" value="1"/>
</dbReference>
<evidence type="ECO:0000313" key="1">
    <source>
        <dbReference type="EMBL" id="GAG17423.1"/>
    </source>
</evidence>
<reference evidence="1" key="1">
    <citation type="journal article" date="2014" name="Front. Microbiol.">
        <title>High frequency of phylogenetically diverse reductive dehalogenase-homologous genes in deep subseafloor sedimentary metagenomes.</title>
        <authorList>
            <person name="Kawai M."/>
            <person name="Futagami T."/>
            <person name="Toyoda A."/>
            <person name="Takaki Y."/>
            <person name="Nishi S."/>
            <person name="Hori S."/>
            <person name="Arai W."/>
            <person name="Tsubouchi T."/>
            <person name="Morono Y."/>
            <person name="Uchiyama I."/>
            <person name="Ito T."/>
            <person name="Fujiyama A."/>
            <person name="Inagaki F."/>
            <person name="Takami H."/>
        </authorList>
    </citation>
    <scope>NUCLEOTIDE SEQUENCE</scope>
    <source>
        <strain evidence="1">Expedition CK06-06</strain>
    </source>
</reference>
<comment type="caution">
    <text evidence="1">The sequence shown here is derived from an EMBL/GenBank/DDBJ whole genome shotgun (WGS) entry which is preliminary data.</text>
</comment>
<name>X0VYA1_9ZZZZ</name>
<sequence length="257" mass="28771">ALSAFGYEWGFQHGSLLGYEIELKREQNGGSEHPWELVDSVMESPDQLGGPTAGMLSPSLRNGWKHLDGDRRALLELISRCAVTEDQALRFYDTTTRSDAGIDVGETELLANPYLLFEQDRRSSDQITFGAVDRGLFPDDIVRDAFPVPEPSRIEDPSDPRRIRALVTDLLEEAGAQGHTALPRSWIIRRARERALRPPCPLGENVLDASENSFSQVVQRVATRDGKAAYQIDRLVECRAIIRREVRGRQKGRPHAA</sequence>
<dbReference type="AlphaFoldDB" id="X0VYA1"/>
<feature type="non-terminal residue" evidence="1">
    <location>
        <position position="257"/>
    </location>
</feature>
<gene>
    <name evidence="1" type="ORF">S01H1_56309</name>
</gene>
<protein>
    <submittedName>
        <fullName evidence="1">Uncharacterized protein</fullName>
    </submittedName>
</protein>
<organism evidence="1">
    <name type="scientific">marine sediment metagenome</name>
    <dbReference type="NCBI Taxonomy" id="412755"/>
    <lineage>
        <taxon>unclassified sequences</taxon>
        <taxon>metagenomes</taxon>
        <taxon>ecological metagenomes</taxon>
    </lineage>
</organism>
<dbReference type="EMBL" id="BARS01036655">
    <property type="protein sequence ID" value="GAG17423.1"/>
    <property type="molecule type" value="Genomic_DNA"/>
</dbReference>
<proteinExistence type="predicted"/>
<feature type="non-terminal residue" evidence="1">
    <location>
        <position position="1"/>
    </location>
</feature>
<accession>X0VYA1</accession>